<organism evidence="2 3">
    <name type="scientific">Pelobacter propionicus (strain DSM 2379 / NBRC 103807 / OttBd1)</name>
    <dbReference type="NCBI Taxonomy" id="338966"/>
    <lineage>
        <taxon>Bacteria</taxon>
        <taxon>Pseudomonadati</taxon>
        <taxon>Thermodesulfobacteriota</taxon>
        <taxon>Desulfuromonadia</taxon>
        <taxon>Desulfuromonadales</taxon>
        <taxon>Desulfuromonadaceae</taxon>
        <taxon>Pelobacter</taxon>
    </lineage>
</organism>
<feature type="chain" id="PRO_5002631930" evidence="1">
    <location>
        <begin position="27"/>
        <end position="424"/>
    </location>
</feature>
<dbReference type="eggNOG" id="COG4773">
    <property type="taxonomic scope" value="Bacteria"/>
</dbReference>
<dbReference type="KEGG" id="ppd:Ppro_1942"/>
<protein>
    <submittedName>
        <fullName evidence="2">Uncharacterized protein</fullName>
    </submittedName>
</protein>
<evidence type="ECO:0000313" key="3">
    <source>
        <dbReference type="Proteomes" id="UP000006732"/>
    </source>
</evidence>
<sequence>MSLTRLMGAIPGAAVALFLISPPSPAAGAFPGALGDLITTELHGYGELRGGGRLGGDPHEKGISLMEARLQLELSASTPWCDFKYKGDAWGDGVTEQARYDGRELWLFSRPLEVMDIKIGRQVLTWGTGELVFLNDLFPKDWRSFFIGRDAEYLKAPSDAVKIGLFIDPVSIDLVYTPRFDPDRFITGEYVSSWNASLGRRSGRDEVVSADTPDGWFKDDEIALRLYGNWGGYELAAYGYQGFWKTPLGRTREGTTGFPRLNVYGASVRGGIGPGIANLEFAWYRSVDRGNGRSPPSELRYLAGYAREIGRDFTASAQYYVEQIMGFGRYRRLGGAAADRDRVRHVLTVQLTKLLLNQNLKLSLSGYCSPSDRDAYLRPGIRYNHTDRISLEAGANIFFGRRPETFFSQFKDNTSIYGAVRYSF</sequence>
<feature type="signal peptide" evidence="1">
    <location>
        <begin position="1"/>
        <end position="26"/>
    </location>
</feature>
<keyword evidence="3" id="KW-1185">Reference proteome</keyword>
<accession>A1AQD1</accession>
<proteinExistence type="predicted"/>
<gene>
    <name evidence="2" type="ordered locus">Ppro_1942</name>
</gene>
<keyword evidence="1" id="KW-0732">Signal</keyword>
<evidence type="ECO:0000313" key="2">
    <source>
        <dbReference type="EMBL" id="ABK99551.1"/>
    </source>
</evidence>
<dbReference type="STRING" id="338966.Ppro_1942"/>
<dbReference type="Proteomes" id="UP000006732">
    <property type="component" value="Chromosome"/>
</dbReference>
<name>A1AQD1_PELPD</name>
<dbReference type="RefSeq" id="WP_011735817.1">
    <property type="nucleotide sequence ID" value="NC_008609.1"/>
</dbReference>
<dbReference type="HOGENOM" id="CLU_623895_0_0_7"/>
<dbReference type="AlphaFoldDB" id="A1AQD1"/>
<dbReference type="EMBL" id="CP000482">
    <property type="protein sequence ID" value="ABK99551.1"/>
    <property type="molecule type" value="Genomic_DNA"/>
</dbReference>
<evidence type="ECO:0000256" key="1">
    <source>
        <dbReference type="SAM" id="SignalP"/>
    </source>
</evidence>
<reference evidence="2 3" key="1">
    <citation type="submission" date="2006-10" db="EMBL/GenBank/DDBJ databases">
        <title>Complete sequence of chromosome of Pelobacter propionicus DSM 2379.</title>
        <authorList>
            <consortium name="US DOE Joint Genome Institute"/>
            <person name="Copeland A."/>
            <person name="Lucas S."/>
            <person name="Lapidus A."/>
            <person name="Barry K."/>
            <person name="Detter J.C."/>
            <person name="Glavina del Rio T."/>
            <person name="Hammon N."/>
            <person name="Israni S."/>
            <person name="Dalin E."/>
            <person name="Tice H."/>
            <person name="Pitluck S."/>
            <person name="Saunders E."/>
            <person name="Brettin T."/>
            <person name="Bruce D."/>
            <person name="Han C."/>
            <person name="Tapia R."/>
            <person name="Schmutz J."/>
            <person name="Larimer F."/>
            <person name="Land M."/>
            <person name="Hauser L."/>
            <person name="Kyrpides N."/>
            <person name="Kim E."/>
            <person name="Lovley D."/>
            <person name="Richardson P."/>
        </authorList>
    </citation>
    <scope>NUCLEOTIDE SEQUENCE [LARGE SCALE GENOMIC DNA]</scope>
    <source>
        <strain evidence="3">DSM 2379 / NBRC 103807 / OttBd1</strain>
    </source>
</reference>